<evidence type="ECO:0000313" key="2">
    <source>
        <dbReference type="EMBL" id="SEQ23009.1"/>
    </source>
</evidence>
<keyword evidence="3" id="KW-1185">Reference proteome</keyword>
<sequence length="89" mass="9566">MNMFVLCGLLALLAGSVCIYLASAHQRWLNKALPTGPACISGGVLLLLGWLALGQSMQTVAASFVFVTALMLLWVVFPYVGALVVLWQR</sequence>
<name>A0A1H9EBK5_9BURK</name>
<keyword evidence="1" id="KW-0472">Membrane</keyword>
<proteinExistence type="predicted"/>
<keyword evidence="1" id="KW-0812">Transmembrane</keyword>
<organism evidence="2 3">
    <name type="scientific">Giesbergeria anulus</name>
    <dbReference type="NCBI Taxonomy" id="180197"/>
    <lineage>
        <taxon>Bacteria</taxon>
        <taxon>Pseudomonadati</taxon>
        <taxon>Pseudomonadota</taxon>
        <taxon>Betaproteobacteria</taxon>
        <taxon>Burkholderiales</taxon>
        <taxon>Comamonadaceae</taxon>
        <taxon>Giesbergeria</taxon>
    </lineage>
</organism>
<feature type="transmembrane region" description="Helical" evidence="1">
    <location>
        <begin position="34"/>
        <end position="53"/>
    </location>
</feature>
<gene>
    <name evidence="2" type="ORF">SAMN02982919_00255</name>
</gene>
<feature type="transmembrane region" description="Helical" evidence="1">
    <location>
        <begin position="60"/>
        <end position="87"/>
    </location>
</feature>
<keyword evidence="1" id="KW-1133">Transmembrane helix</keyword>
<dbReference type="STRING" id="180197.SAMN02982919_00255"/>
<dbReference type="AlphaFoldDB" id="A0A1H9EBK5"/>
<dbReference type="Proteomes" id="UP000199766">
    <property type="component" value="Unassembled WGS sequence"/>
</dbReference>
<protein>
    <submittedName>
        <fullName evidence="2">Uncharacterized protein</fullName>
    </submittedName>
</protein>
<accession>A0A1H9EBK5</accession>
<evidence type="ECO:0000313" key="3">
    <source>
        <dbReference type="Proteomes" id="UP000199766"/>
    </source>
</evidence>
<evidence type="ECO:0000256" key="1">
    <source>
        <dbReference type="SAM" id="Phobius"/>
    </source>
</evidence>
<reference evidence="2 3" key="1">
    <citation type="submission" date="2016-10" db="EMBL/GenBank/DDBJ databases">
        <authorList>
            <person name="de Groot N.N."/>
        </authorList>
    </citation>
    <scope>NUCLEOTIDE SEQUENCE [LARGE SCALE GENOMIC DNA]</scope>
    <source>
        <strain evidence="2 3">ATCC 35958</strain>
    </source>
</reference>
<dbReference type="EMBL" id="FOGD01000001">
    <property type="protein sequence ID" value="SEQ23009.1"/>
    <property type="molecule type" value="Genomic_DNA"/>
</dbReference>